<gene>
    <name evidence="1" type="ORF">SOASR030_02350</name>
</gene>
<dbReference type="AlphaFoldDB" id="A0AAV5MXY1"/>
<sequence>MKSYILGSGEMPDGELSITIHELIDGKYIQTVGVPLSAALMKANSGLFASYAGALQKIRRISQCINALAA</sequence>
<comment type="caution">
    <text evidence="1">The sequence shown here is derived from an EMBL/GenBank/DDBJ whole genome shotgun (WGS) entry which is preliminary data.</text>
</comment>
<keyword evidence="2" id="KW-1185">Reference proteome</keyword>
<proteinExistence type="predicted"/>
<evidence type="ECO:0000313" key="2">
    <source>
        <dbReference type="Proteomes" id="UP001058124"/>
    </source>
</evidence>
<dbReference type="Proteomes" id="UP001058124">
    <property type="component" value="Unassembled WGS sequence"/>
</dbReference>
<dbReference type="EMBL" id="BRLH01000001">
    <property type="protein sequence ID" value="GKX54123.1"/>
    <property type="molecule type" value="Genomic_DNA"/>
</dbReference>
<organism evidence="1 2">
    <name type="scientific">Leminorella grimontii</name>
    <dbReference type="NCBI Taxonomy" id="82981"/>
    <lineage>
        <taxon>Bacteria</taxon>
        <taxon>Pseudomonadati</taxon>
        <taxon>Pseudomonadota</taxon>
        <taxon>Gammaproteobacteria</taxon>
        <taxon>Enterobacterales</taxon>
        <taxon>Budviciaceae</taxon>
        <taxon>Leminorella</taxon>
    </lineage>
</organism>
<name>A0AAV5MXY1_9GAMM</name>
<evidence type="ECO:0000313" key="1">
    <source>
        <dbReference type="EMBL" id="GKX54123.1"/>
    </source>
</evidence>
<accession>A0AAV5MXY1</accession>
<reference evidence="1" key="1">
    <citation type="submission" date="2022-06" db="EMBL/GenBank/DDBJ databases">
        <title>Draft genome sequences of Leminorella grimontii str. JCM5902.</title>
        <authorList>
            <person name="Wakabayashi Y."/>
            <person name="Kojima K."/>
        </authorList>
    </citation>
    <scope>NUCLEOTIDE SEQUENCE</scope>
    <source>
        <strain evidence="1">JCM 5902</strain>
    </source>
</reference>
<dbReference type="RefSeq" id="WP_027272720.1">
    <property type="nucleotide sequence ID" value="NZ_BRLH01000001.1"/>
</dbReference>
<protein>
    <submittedName>
        <fullName evidence="1">Uncharacterized protein</fullName>
    </submittedName>
</protein>